<comment type="subcellular location">
    <subcellularLocation>
        <location evidence="1">Membrane</location>
        <topology evidence="1">Single-pass membrane protein</topology>
    </subcellularLocation>
</comment>
<keyword evidence="7" id="KW-1185">Reference proteome</keyword>
<organism evidence="6 7">
    <name type="scientific">Carpinus fangiana</name>
    <dbReference type="NCBI Taxonomy" id="176857"/>
    <lineage>
        <taxon>Eukaryota</taxon>
        <taxon>Viridiplantae</taxon>
        <taxon>Streptophyta</taxon>
        <taxon>Embryophyta</taxon>
        <taxon>Tracheophyta</taxon>
        <taxon>Spermatophyta</taxon>
        <taxon>Magnoliopsida</taxon>
        <taxon>eudicotyledons</taxon>
        <taxon>Gunneridae</taxon>
        <taxon>Pentapetalae</taxon>
        <taxon>rosids</taxon>
        <taxon>fabids</taxon>
        <taxon>Fagales</taxon>
        <taxon>Betulaceae</taxon>
        <taxon>Carpinus</taxon>
    </lineage>
</organism>
<evidence type="ECO:0000313" key="6">
    <source>
        <dbReference type="EMBL" id="KAE8077791.1"/>
    </source>
</evidence>
<evidence type="ECO:0000256" key="4">
    <source>
        <dbReference type="ARBA" id="ARBA00023136"/>
    </source>
</evidence>
<evidence type="ECO:0000259" key="5">
    <source>
        <dbReference type="Pfam" id="PF03168"/>
    </source>
</evidence>
<dbReference type="PANTHER" id="PTHR31234:SF2">
    <property type="entry name" value="OS05G0199100 PROTEIN"/>
    <property type="match status" value="1"/>
</dbReference>
<keyword evidence="3" id="KW-1133">Transmembrane helix</keyword>
<evidence type="ECO:0000256" key="3">
    <source>
        <dbReference type="ARBA" id="ARBA00022989"/>
    </source>
</evidence>
<dbReference type="InterPro" id="IPR044839">
    <property type="entry name" value="NDR1-like"/>
</dbReference>
<evidence type="ECO:0000256" key="2">
    <source>
        <dbReference type="ARBA" id="ARBA00022692"/>
    </source>
</evidence>
<dbReference type="OrthoDB" id="1894389at2759"/>
<evidence type="ECO:0000256" key="1">
    <source>
        <dbReference type="ARBA" id="ARBA00004167"/>
    </source>
</evidence>
<reference evidence="6 7" key="1">
    <citation type="submission" date="2019-06" db="EMBL/GenBank/DDBJ databases">
        <title>A chromosomal-level reference genome of Carpinus fangiana (Coryloideae, Betulaceae).</title>
        <authorList>
            <person name="Yang X."/>
            <person name="Wang Z."/>
            <person name="Zhang L."/>
            <person name="Hao G."/>
            <person name="Liu J."/>
            <person name="Yang Y."/>
        </authorList>
    </citation>
    <scope>NUCLEOTIDE SEQUENCE [LARGE SCALE GENOMIC DNA]</scope>
    <source>
        <strain evidence="6">Cfa_2016G</strain>
        <tissue evidence="6">Leaf</tissue>
    </source>
</reference>
<keyword evidence="4" id="KW-0472">Membrane</keyword>
<dbReference type="AlphaFoldDB" id="A0A5N6RJ31"/>
<dbReference type="EMBL" id="CM017326">
    <property type="protein sequence ID" value="KAE8077791.1"/>
    <property type="molecule type" value="Genomic_DNA"/>
</dbReference>
<evidence type="ECO:0000313" key="7">
    <source>
        <dbReference type="Proteomes" id="UP000327013"/>
    </source>
</evidence>
<feature type="domain" description="Late embryogenesis abundant protein LEA-2 subgroup" evidence="5">
    <location>
        <begin position="37"/>
        <end position="131"/>
    </location>
</feature>
<dbReference type="Gene3D" id="2.60.40.1820">
    <property type="match status" value="1"/>
</dbReference>
<dbReference type="GO" id="GO:0098542">
    <property type="term" value="P:defense response to other organism"/>
    <property type="evidence" value="ECO:0007669"/>
    <property type="project" value="InterPro"/>
</dbReference>
<dbReference type="Proteomes" id="UP000327013">
    <property type="component" value="Chromosome 6"/>
</dbReference>
<gene>
    <name evidence="6" type="ORF">FH972_016320</name>
</gene>
<accession>A0A5N6RJ31</accession>
<protein>
    <recommendedName>
        <fullName evidence="5">Late embryogenesis abundant protein LEA-2 subgroup domain-containing protein</fullName>
    </recommendedName>
</protein>
<dbReference type="InterPro" id="IPR004864">
    <property type="entry name" value="LEA_2"/>
</dbReference>
<keyword evidence="2" id="KW-0812">Transmembrane</keyword>
<dbReference type="GO" id="GO:0016020">
    <property type="term" value="C:membrane"/>
    <property type="evidence" value="ECO:0007669"/>
    <property type="project" value="UniProtKB-SubCell"/>
</dbReference>
<sequence length="153" mass="16706">MRFRNPKVRLGSVTVETLNLNSSSSSPSFTMKLTAQVTVKNTNFGNFKFGNSTATISYGGTEIGEGAIVKAHARFRSTKKVNVTVAASSSKLSTNYSHLRSDIEAGILQLSSHAKLTGKIHMFFILKKKKIAEMNCTMELNTKTKAIQNLACK</sequence>
<dbReference type="PANTHER" id="PTHR31234">
    <property type="entry name" value="LATE EMBRYOGENESIS ABUNDANT (LEA) HYDROXYPROLINE-RICH GLYCOPROTEIN FAMILY"/>
    <property type="match status" value="1"/>
</dbReference>
<dbReference type="Pfam" id="PF03168">
    <property type="entry name" value="LEA_2"/>
    <property type="match status" value="1"/>
</dbReference>
<name>A0A5N6RJ31_9ROSI</name>
<proteinExistence type="predicted"/>